<dbReference type="SUPFAM" id="SSF55008">
    <property type="entry name" value="HMA, heavy metal-associated domain"/>
    <property type="match status" value="1"/>
</dbReference>
<dbReference type="CDD" id="cd00371">
    <property type="entry name" value="HMA"/>
    <property type="match status" value="1"/>
</dbReference>
<keyword evidence="4" id="KW-1185">Reference proteome</keyword>
<accession>A0ABN7HQC0</accession>
<dbReference type="EMBL" id="CAJHCP010000005">
    <property type="protein sequence ID" value="CAD6531117.1"/>
    <property type="molecule type" value="Genomic_DNA"/>
</dbReference>
<comment type="caution">
    <text evidence="3">The sequence shown here is derived from an EMBL/GenBank/DDBJ whole genome shotgun (WGS) entry which is preliminary data.</text>
</comment>
<keyword evidence="1" id="KW-0479">Metal-binding</keyword>
<dbReference type="PROSITE" id="PS50846">
    <property type="entry name" value="HMA_2"/>
    <property type="match status" value="1"/>
</dbReference>
<organism evidence="3 4">
    <name type="scientific">Paraburkholderia metrosideri</name>
    <dbReference type="NCBI Taxonomy" id="580937"/>
    <lineage>
        <taxon>Bacteria</taxon>
        <taxon>Pseudomonadati</taxon>
        <taxon>Pseudomonadota</taxon>
        <taxon>Betaproteobacteria</taxon>
        <taxon>Burkholderiales</taxon>
        <taxon>Burkholderiaceae</taxon>
        <taxon>Paraburkholderia</taxon>
    </lineage>
</organism>
<evidence type="ECO:0000313" key="4">
    <source>
        <dbReference type="Proteomes" id="UP000598032"/>
    </source>
</evidence>
<dbReference type="Pfam" id="PF00403">
    <property type="entry name" value="HMA"/>
    <property type="match status" value="1"/>
</dbReference>
<sequence>MEFAIPDMTCGGCASAITRAVTRIDPTATLHADVSIKIVKITSTLPAQRLIETIEAAGFHPSLRT</sequence>
<dbReference type="PROSITE" id="PS01047">
    <property type="entry name" value="HMA_1"/>
    <property type="match status" value="1"/>
</dbReference>
<dbReference type="Gene3D" id="3.30.70.100">
    <property type="match status" value="1"/>
</dbReference>
<dbReference type="InterPro" id="IPR006121">
    <property type="entry name" value="HMA_dom"/>
</dbReference>
<gene>
    <name evidence="3" type="ORF">LMG28140_02456</name>
</gene>
<reference evidence="3 4" key="1">
    <citation type="submission" date="2020-10" db="EMBL/GenBank/DDBJ databases">
        <authorList>
            <person name="Peeters C."/>
        </authorList>
    </citation>
    <scope>NUCLEOTIDE SEQUENCE [LARGE SCALE GENOMIC DNA]</scope>
    <source>
        <strain evidence="3 4">LMG 28140</strain>
    </source>
</reference>
<evidence type="ECO:0000256" key="1">
    <source>
        <dbReference type="ARBA" id="ARBA00022723"/>
    </source>
</evidence>
<feature type="domain" description="HMA" evidence="2">
    <location>
        <begin position="1"/>
        <end position="62"/>
    </location>
</feature>
<dbReference type="InterPro" id="IPR017969">
    <property type="entry name" value="Heavy-metal-associated_CS"/>
</dbReference>
<dbReference type="InterPro" id="IPR036163">
    <property type="entry name" value="HMA_dom_sf"/>
</dbReference>
<protein>
    <recommendedName>
        <fullName evidence="2">HMA domain-containing protein</fullName>
    </recommendedName>
</protein>
<dbReference type="Proteomes" id="UP000598032">
    <property type="component" value="Unassembled WGS sequence"/>
</dbReference>
<proteinExistence type="predicted"/>
<evidence type="ECO:0000259" key="2">
    <source>
        <dbReference type="PROSITE" id="PS50846"/>
    </source>
</evidence>
<name>A0ABN7HQC0_9BURK</name>
<evidence type="ECO:0000313" key="3">
    <source>
        <dbReference type="EMBL" id="CAD6531117.1"/>
    </source>
</evidence>
<dbReference type="RefSeq" id="WP_201642552.1">
    <property type="nucleotide sequence ID" value="NZ_CAJHCP010000005.1"/>
</dbReference>